<dbReference type="GO" id="GO:0006529">
    <property type="term" value="P:asparagine biosynthetic process"/>
    <property type="evidence" value="ECO:0007669"/>
    <property type="project" value="UniProtKB-KW"/>
</dbReference>
<keyword evidence="5 9" id="KW-0067">ATP-binding</keyword>
<dbReference type="PANTHER" id="PTHR43284">
    <property type="entry name" value="ASPARAGINE SYNTHETASE (GLUTAMINE-HYDROLYZING)"/>
    <property type="match status" value="1"/>
</dbReference>
<keyword evidence="4 9" id="KW-0547">Nucleotide-binding</keyword>
<comment type="pathway">
    <text evidence="1">Amino-acid biosynthesis; L-asparagine biosynthesis; L-asparagine from L-aspartate (L-Gln route): step 1/1.</text>
</comment>
<comment type="catalytic activity">
    <reaction evidence="8">
        <text>L-aspartate + L-glutamine + ATP + H2O = L-asparagine + L-glutamate + AMP + diphosphate + H(+)</text>
        <dbReference type="Rhea" id="RHEA:12228"/>
        <dbReference type="ChEBI" id="CHEBI:15377"/>
        <dbReference type="ChEBI" id="CHEBI:15378"/>
        <dbReference type="ChEBI" id="CHEBI:29985"/>
        <dbReference type="ChEBI" id="CHEBI:29991"/>
        <dbReference type="ChEBI" id="CHEBI:30616"/>
        <dbReference type="ChEBI" id="CHEBI:33019"/>
        <dbReference type="ChEBI" id="CHEBI:58048"/>
        <dbReference type="ChEBI" id="CHEBI:58359"/>
        <dbReference type="ChEBI" id="CHEBI:456215"/>
        <dbReference type="EC" id="6.3.5.4"/>
    </reaction>
</comment>
<feature type="domain" description="Glutamine amidotransferase type-2" evidence="10">
    <location>
        <begin position="2"/>
        <end position="214"/>
    </location>
</feature>
<evidence type="ECO:0000256" key="8">
    <source>
        <dbReference type="ARBA" id="ARBA00048741"/>
    </source>
</evidence>
<protein>
    <recommendedName>
        <fullName evidence="3">asparagine synthase (glutamine-hydrolyzing)</fullName>
        <ecNumber evidence="3">6.3.5.4</ecNumber>
    </recommendedName>
</protein>
<dbReference type="InterPro" id="IPR006426">
    <property type="entry name" value="Asn_synth_AEB"/>
</dbReference>
<dbReference type="InterPro" id="IPR001962">
    <property type="entry name" value="Asn_synthase"/>
</dbReference>
<evidence type="ECO:0000256" key="5">
    <source>
        <dbReference type="ARBA" id="ARBA00022840"/>
    </source>
</evidence>
<dbReference type="RefSeq" id="WP_163670599.1">
    <property type="nucleotide sequence ID" value="NZ_QZCE01000002.1"/>
</dbReference>
<dbReference type="Gene3D" id="3.60.20.10">
    <property type="entry name" value="Glutamine Phosphoribosylpyrophosphate, subunit 1, domain 1"/>
    <property type="match status" value="1"/>
</dbReference>
<comment type="caution">
    <text evidence="11">The sequence shown here is derived from an EMBL/GenBank/DDBJ whole genome shotgun (WGS) entry which is preliminary data.</text>
</comment>
<dbReference type="InterPro" id="IPR051786">
    <property type="entry name" value="ASN_synthetase/amidase"/>
</dbReference>
<feature type="binding site" evidence="9">
    <location>
        <position position="296"/>
    </location>
    <ligand>
        <name>ATP</name>
        <dbReference type="ChEBI" id="CHEBI:30616"/>
    </ligand>
</feature>
<sequence>MSGFVAILNGESHPLDCSLLQQMTDLMVFRGPDAQNIWSESYVGLGHALLRTTWESEQERQPHSLNGTVWLTGDIRLDRRQGVIDQLRQAGCMVKSEAADVELVLQAYQVWQENCLDRLSGDFAFALWDGPRQRLFCARDQFGVVPIYYATVGNGVIVSNHLNCLRLHSHVSDYLNEQAIADLLLFSMNMDRSSTTFADIQRLPPAHTLIWSAGKVRIQQYWQLPEQVEILHYKDPREYIEHFRELFDRSVADRLRTGQVGTHLSGGMDSTSIAATAHGLLKTTCGFKVDLRAYAIVYDHLIEEDEGTYAAQVAQQAGLPLEYLIAEDFIEQAPPEKPDYRYPEPLLIPTQVAEVEIIRRVATYGRVLLQGFGGDPALYPVPINLSQLLQYQYFIPNLLGCMGTLRSKLRLRTRLNRWLGRDQTMVLPGWFNPDFAKRTDLAARLQEQLTISRQLERYGMAAEPLWSNIFGWSDPGFSGFPVKSRFPFFDLHLVLFLLSVPSTPWFQSKFLLREAMQGRLPDSVRQRPKTPLGESPHYKLMQQRGIQPWMTELIHTTALTPYIKSEQLLQTLQKPETLTPLGYNQASSVLQLAYWLCHSWHP</sequence>
<proteinExistence type="inferred from homology"/>
<dbReference type="EMBL" id="QZCE01000002">
    <property type="protein sequence ID" value="NEZ67478.1"/>
    <property type="molecule type" value="Genomic_DNA"/>
</dbReference>
<dbReference type="InterPro" id="IPR014729">
    <property type="entry name" value="Rossmann-like_a/b/a_fold"/>
</dbReference>
<evidence type="ECO:0000313" key="12">
    <source>
        <dbReference type="Proteomes" id="UP000473574"/>
    </source>
</evidence>
<evidence type="ECO:0000256" key="4">
    <source>
        <dbReference type="ARBA" id="ARBA00022741"/>
    </source>
</evidence>
<dbReference type="GO" id="GO:0005524">
    <property type="term" value="F:ATP binding"/>
    <property type="evidence" value="ECO:0007669"/>
    <property type="project" value="UniProtKB-KW"/>
</dbReference>
<dbReference type="Pfam" id="PF00733">
    <property type="entry name" value="Asn_synthase"/>
    <property type="match status" value="1"/>
</dbReference>
<feature type="binding site" evidence="9">
    <location>
        <position position="100"/>
    </location>
    <ligand>
        <name>L-glutamine</name>
        <dbReference type="ChEBI" id="CHEBI:58359"/>
    </ligand>
</feature>
<dbReference type="Pfam" id="PF13537">
    <property type="entry name" value="GATase_7"/>
    <property type="match status" value="1"/>
</dbReference>
<dbReference type="Proteomes" id="UP000473574">
    <property type="component" value="Unassembled WGS sequence"/>
</dbReference>
<evidence type="ECO:0000259" key="10">
    <source>
        <dbReference type="PROSITE" id="PS51278"/>
    </source>
</evidence>
<evidence type="ECO:0000256" key="6">
    <source>
        <dbReference type="ARBA" id="ARBA00022888"/>
    </source>
</evidence>
<evidence type="ECO:0000256" key="3">
    <source>
        <dbReference type="ARBA" id="ARBA00012737"/>
    </source>
</evidence>
<dbReference type="InterPro" id="IPR029055">
    <property type="entry name" value="Ntn_hydrolases_N"/>
</dbReference>
<dbReference type="AlphaFoldDB" id="A0A6M0SG18"/>
<evidence type="ECO:0000256" key="2">
    <source>
        <dbReference type="ARBA" id="ARBA00005752"/>
    </source>
</evidence>
<reference evidence="11 12" key="1">
    <citation type="journal article" date="2020" name="Microb. Ecol.">
        <title>Ecogenomics of the Marine Benthic Filamentous Cyanobacterium Adonisia.</title>
        <authorList>
            <person name="Walter J.M."/>
            <person name="Coutinho F.H."/>
            <person name="Leomil L."/>
            <person name="Hargreaves P.I."/>
            <person name="Campeao M.E."/>
            <person name="Vieira V.V."/>
            <person name="Silva B.S."/>
            <person name="Fistarol G.O."/>
            <person name="Salomon P.S."/>
            <person name="Sawabe T."/>
            <person name="Mino S."/>
            <person name="Hosokawa M."/>
            <person name="Miyashita H."/>
            <person name="Maruyama F."/>
            <person name="van Verk M.C."/>
            <person name="Dutilh B.E."/>
            <person name="Thompson C.C."/>
            <person name="Thompson F.L."/>
        </authorList>
    </citation>
    <scope>NUCLEOTIDE SEQUENCE [LARGE SCALE GENOMIC DNA]</scope>
    <source>
        <strain evidence="11 12">CCMR0082</strain>
    </source>
</reference>
<evidence type="ECO:0000313" key="11">
    <source>
        <dbReference type="EMBL" id="NEZ67478.1"/>
    </source>
</evidence>
<evidence type="ECO:0000256" key="1">
    <source>
        <dbReference type="ARBA" id="ARBA00005187"/>
    </source>
</evidence>
<dbReference type="InterPro" id="IPR017932">
    <property type="entry name" value="GATase_2_dom"/>
</dbReference>
<evidence type="ECO:0000256" key="7">
    <source>
        <dbReference type="ARBA" id="ARBA00022962"/>
    </source>
</evidence>
<keyword evidence="6" id="KW-0028">Amino-acid biosynthesis</keyword>
<organism evidence="11 12">
    <name type="scientific">Adonisia turfae CCMR0082</name>
    <dbReference type="NCBI Taxonomy" id="2304604"/>
    <lineage>
        <taxon>Bacteria</taxon>
        <taxon>Bacillati</taxon>
        <taxon>Cyanobacteriota</taxon>
        <taxon>Adonisia</taxon>
        <taxon>Adonisia turfae</taxon>
    </lineage>
</organism>
<dbReference type="PIRSF" id="PIRSF001589">
    <property type="entry name" value="Asn_synthetase_glu-h"/>
    <property type="match status" value="1"/>
</dbReference>
<dbReference type="InterPro" id="IPR033738">
    <property type="entry name" value="AsnB_N"/>
</dbReference>
<dbReference type="PROSITE" id="PS51278">
    <property type="entry name" value="GATASE_TYPE_2"/>
    <property type="match status" value="1"/>
</dbReference>
<dbReference type="CDD" id="cd00712">
    <property type="entry name" value="AsnB"/>
    <property type="match status" value="1"/>
</dbReference>
<dbReference type="EC" id="6.3.5.4" evidence="3"/>
<keyword evidence="6" id="KW-0061">Asparagine biosynthesis</keyword>
<evidence type="ECO:0000256" key="9">
    <source>
        <dbReference type="PIRSR" id="PIRSR001589-2"/>
    </source>
</evidence>
<dbReference type="PANTHER" id="PTHR43284:SF1">
    <property type="entry name" value="ASPARAGINE SYNTHETASE"/>
    <property type="match status" value="1"/>
</dbReference>
<dbReference type="GO" id="GO:0004066">
    <property type="term" value="F:asparagine synthase (glutamine-hydrolyzing) activity"/>
    <property type="evidence" value="ECO:0007669"/>
    <property type="project" value="UniProtKB-EC"/>
</dbReference>
<keyword evidence="7" id="KW-0315">Glutamine amidotransferase</keyword>
<dbReference type="CDD" id="cd01991">
    <property type="entry name" value="Asn_synthase_B_C"/>
    <property type="match status" value="1"/>
</dbReference>
<dbReference type="SUPFAM" id="SSF52402">
    <property type="entry name" value="Adenine nucleotide alpha hydrolases-like"/>
    <property type="match status" value="1"/>
</dbReference>
<comment type="similarity">
    <text evidence="2">Belongs to the asparagine synthetase family.</text>
</comment>
<dbReference type="SUPFAM" id="SSF56235">
    <property type="entry name" value="N-terminal nucleophile aminohydrolases (Ntn hydrolases)"/>
    <property type="match status" value="1"/>
</dbReference>
<gene>
    <name evidence="11" type="ORF">D0962_32765</name>
</gene>
<dbReference type="Gene3D" id="3.40.50.620">
    <property type="entry name" value="HUPs"/>
    <property type="match status" value="1"/>
</dbReference>
<accession>A0A6M0SG18</accession>
<name>A0A6M0SG18_9CYAN</name>